<dbReference type="NCBIfam" id="TIGR00344">
    <property type="entry name" value="alaS"/>
    <property type="match status" value="1"/>
</dbReference>
<keyword evidence="3 11" id="KW-0436">Ligase</keyword>
<dbReference type="InterPro" id="IPR009000">
    <property type="entry name" value="Transl_B-barrel_sf"/>
</dbReference>
<evidence type="ECO:0000259" key="12">
    <source>
        <dbReference type="PROSITE" id="PS50860"/>
    </source>
</evidence>
<dbReference type="SUPFAM" id="SSF55186">
    <property type="entry name" value="ThrRS/AlaRS common domain"/>
    <property type="match status" value="1"/>
</dbReference>
<feature type="binding site" evidence="11">
    <location>
        <position position="655"/>
    </location>
    <ligand>
        <name>Zn(2+)</name>
        <dbReference type="ChEBI" id="CHEBI:29105"/>
    </ligand>
</feature>
<feature type="binding site" evidence="11">
    <location>
        <position position="659"/>
    </location>
    <ligand>
        <name>Zn(2+)</name>
        <dbReference type="ChEBI" id="CHEBI:29105"/>
    </ligand>
</feature>
<organism evidence="13 14">
    <name type="scientific">Paraconexibacter antarcticus</name>
    <dbReference type="NCBI Taxonomy" id="2949664"/>
    <lineage>
        <taxon>Bacteria</taxon>
        <taxon>Bacillati</taxon>
        <taxon>Actinomycetota</taxon>
        <taxon>Thermoleophilia</taxon>
        <taxon>Solirubrobacterales</taxon>
        <taxon>Paraconexibacteraceae</taxon>
        <taxon>Paraconexibacter</taxon>
    </lineage>
</organism>
<dbReference type="InterPro" id="IPR023033">
    <property type="entry name" value="Ala_tRNA_ligase_euk/bac"/>
</dbReference>
<comment type="domain">
    <text evidence="11">Consists of three domains; the N-terminal catalytic domain, the editing domain and the C-terminal C-Ala domain. The editing domain removes incorrectly charged amino acids, while the C-Ala domain, along with tRNA(Ala), serves as a bridge to cooperatively bring together the editing and aminoacylation centers thus stimulating deacylation of misacylated tRNAs.</text>
</comment>
<evidence type="ECO:0000256" key="6">
    <source>
        <dbReference type="ARBA" id="ARBA00022884"/>
    </source>
</evidence>
<dbReference type="InterPro" id="IPR018165">
    <property type="entry name" value="Ala-tRNA-synth_IIc_core"/>
</dbReference>
<accession>A0ABY5DMX4</accession>
<dbReference type="Pfam" id="PF01411">
    <property type="entry name" value="tRNA-synt_2c"/>
    <property type="match status" value="1"/>
</dbReference>
<reference evidence="13 14" key="1">
    <citation type="submission" date="2022-06" db="EMBL/GenBank/DDBJ databases">
        <title>Paraconexibacter antarcticus.</title>
        <authorList>
            <person name="Kim C.S."/>
        </authorList>
    </citation>
    <scope>NUCLEOTIDE SEQUENCE [LARGE SCALE GENOMIC DNA]</scope>
    <source>
        <strain evidence="13 14">02-257</strain>
    </source>
</reference>
<keyword evidence="11" id="KW-0963">Cytoplasm</keyword>
<keyword evidence="11" id="KW-0862">Zinc</keyword>
<dbReference type="InterPro" id="IPR045864">
    <property type="entry name" value="aa-tRNA-synth_II/BPL/LPL"/>
</dbReference>
<evidence type="ECO:0000256" key="4">
    <source>
        <dbReference type="ARBA" id="ARBA00022741"/>
    </source>
</evidence>
<comment type="cofactor">
    <cofactor evidence="11">
        <name>Zn(2+)</name>
        <dbReference type="ChEBI" id="CHEBI:29105"/>
    </cofactor>
    <text evidence="11">Binds 1 zinc ion per subunit.</text>
</comment>
<protein>
    <recommendedName>
        <fullName evidence="11">Alanine--tRNA ligase</fullName>
        <ecNumber evidence="11">6.1.1.7</ecNumber>
    </recommendedName>
    <alternativeName>
        <fullName evidence="11">Alanyl-tRNA synthetase</fullName>
        <shortName evidence="11">AlaRS</shortName>
    </alternativeName>
</protein>
<dbReference type="InterPro" id="IPR050058">
    <property type="entry name" value="Ala-tRNA_ligase"/>
</dbReference>
<comment type="function">
    <text evidence="9 11">Catalyzes the attachment of alanine to tRNA(Ala) in a two-step reaction: alanine is first activated by ATP to form Ala-AMP and then transferred to the acceptor end of tRNA(Ala). Also edits incorrectly charged Ser-tRNA(Ala) and Gly-tRNA(Ala) via its editing domain.</text>
</comment>
<evidence type="ECO:0000256" key="3">
    <source>
        <dbReference type="ARBA" id="ARBA00022598"/>
    </source>
</evidence>
<comment type="catalytic activity">
    <reaction evidence="10 11">
        <text>tRNA(Ala) + L-alanine + ATP = L-alanyl-tRNA(Ala) + AMP + diphosphate</text>
        <dbReference type="Rhea" id="RHEA:12540"/>
        <dbReference type="Rhea" id="RHEA-COMP:9657"/>
        <dbReference type="Rhea" id="RHEA-COMP:9923"/>
        <dbReference type="ChEBI" id="CHEBI:30616"/>
        <dbReference type="ChEBI" id="CHEBI:33019"/>
        <dbReference type="ChEBI" id="CHEBI:57972"/>
        <dbReference type="ChEBI" id="CHEBI:78442"/>
        <dbReference type="ChEBI" id="CHEBI:78497"/>
        <dbReference type="ChEBI" id="CHEBI:456215"/>
        <dbReference type="EC" id="6.1.1.7"/>
    </reaction>
</comment>
<proteinExistence type="inferred from homology"/>
<dbReference type="SMART" id="SM00863">
    <property type="entry name" value="tRNA_SAD"/>
    <property type="match status" value="1"/>
</dbReference>
<dbReference type="Gene3D" id="3.30.980.10">
    <property type="entry name" value="Threonyl-trna Synthetase, Chain A, domain 2"/>
    <property type="match status" value="1"/>
</dbReference>
<comment type="similarity">
    <text evidence="1 11">Belongs to the class-II aminoacyl-tRNA synthetase family.</text>
</comment>
<dbReference type="SUPFAM" id="SSF101353">
    <property type="entry name" value="Putative anticodon-binding domain of alanyl-tRNA synthetase (AlaRS)"/>
    <property type="match status" value="1"/>
</dbReference>
<dbReference type="PANTHER" id="PTHR11777">
    <property type="entry name" value="ALANYL-TRNA SYNTHETASE"/>
    <property type="match status" value="1"/>
</dbReference>
<dbReference type="PRINTS" id="PR00980">
    <property type="entry name" value="TRNASYNTHALA"/>
</dbReference>
<dbReference type="Gene3D" id="3.10.310.40">
    <property type="match status" value="1"/>
</dbReference>
<evidence type="ECO:0000313" key="14">
    <source>
        <dbReference type="Proteomes" id="UP001056035"/>
    </source>
</evidence>
<evidence type="ECO:0000256" key="5">
    <source>
        <dbReference type="ARBA" id="ARBA00022840"/>
    </source>
</evidence>
<dbReference type="InterPro" id="IPR018162">
    <property type="entry name" value="Ala-tRNA-ligase_IIc_anticod-bd"/>
</dbReference>
<evidence type="ECO:0000256" key="1">
    <source>
        <dbReference type="ARBA" id="ARBA00008226"/>
    </source>
</evidence>
<sequence>MTSDEIRETFLAFFEAHEHKRQRSGSLVPAAFDPSVLLTTAGMHPLKAYFMGLEAPPAPRLTSCQKCFRTPDIDNVGVTARHLTFFEMLGNFSLGDYFKQGAVEFAWDLTLNGFGFKPEDVWVTVFEGDPAMGIGADQEAIDAWLSVGVPRERIIECPASENFWWSGETGPCGPCSELYLDRGLEFGAEDDLPGGENERFLEFWNLVFMQFDQDEQKTLTPLPNQNIDTGMGLNRMAVILQGVETVFDTDQFVPLMDLGRELATVAEPEERSLRILADHTRGMTFLIADGVVPSSEDRGYVLRRLMRRAIQHGRRIGAPHGFLPRYVDVVLDTMGTAYPELHTEKERILKWVRAEEEGFGRTLEQGLGLLEQHLEKGDLDAAAAFQLHDTFGFPIEMTVEVAAEADVTVDEAGFKVLMDEQRLRSAGGAGAKGRVGGAADLVRGLSNKPTTFTGYEHLDQHTTVAAVTERDGRTFVKLAESPFYAQGGGQVSDAGTIACDGGDCEARVADVLRAGEDQAVVVELLKGELHEGERVTAHVDRAARHATAANHTATHLLHAALRQTLGDHVRQAGSYVGPDKLRFDFTHTQRLSEAERAQVEDQINTWVLQNHPVRAMETTLDEARSLGAMALFGEKYGDVVRMVEVGDGSFSRELCGGTHVRSTAEIGVVKITAEGSSAANVRRIEALTGPGAVALLREHDAALSQAADALRTKPEGVVDAIGALQAKAKAAAKAGGGVDAGAVDRIAGEAELLDGVAVLASSVDGVGPKDLADLTDKVRNVLGEAAVAVLGSTTDGKVSLVAAAGPGAIARGVKAGAIVKVAAQVVGGGGGGKDTMAQAGGRDPEQLGAALDAARAAIQAALA</sequence>
<dbReference type="PANTHER" id="PTHR11777:SF9">
    <property type="entry name" value="ALANINE--TRNA LIGASE, CYTOPLASMIC"/>
    <property type="match status" value="1"/>
</dbReference>
<dbReference type="EC" id="6.1.1.7" evidence="11"/>
<dbReference type="InterPro" id="IPR003156">
    <property type="entry name" value="DHHA1_dom"/>
</dbReference>
<dbReference type="InterPro" id="IPR012947">
    <property type="entry name" value="tRNA_SAD"/>
</dbReference>
<dbReference type="CDD" id="cd00673">
    <property type="entry name" value="AlaRS_core"/>
    <property type="match status" value="1"/>
</dbReference>
<keyword evidence="7 11" id="KW-0648">Protein biosynthesis</keyword>
<dbReference type="HAMAP" id="MF_00036_B">
    <property type="entry name" value="Ala_tRNA_synth_B"/>
    <property type="match status" value="1"/>
</dbReference>
<evidence type="ECO:0000313" key="13">
    <source>
        <dbReference type="EMBL" id="UTI62533.1"/>
    </source>
</evidence>
<dbReference type="InterPro" id="IPR018163">
    <property type="entry name" value="Thr/Ala-tRNA-synth_IIc_edit"/>
</dbReference>
<dbReference type="SUPFAM" id="SSF55681">
    <property type="entry name" value="Class II aaRS and biotin synthetases"/>
    <property type="match status" value="1"/>
</dbReference>
<keyword evidence="8 11" id="KW-0030">Aminoacyl-tRNA synthetase</keyword>
<name>A0ABY5DMX4_9ACTN</name>
<dbReference type="Pfam" id="PF02272">
    <property type="entry name" value="DHHA1"/>
    <property type="match status" value="1"/>
</dbReference>
<dbReference type="EMBL" id="CP098502">
    <property type="protein sequence ID" value="UTI62533.1"/>
    <property type="molecule type" value="Genomic_DNA"/>
</dbReference>
<dbReference type="GO" id="GO:0004813">
    <property type="term" value="F:alanine-tRNA ligase activity"/>
    <property type="evidence" value="ECO:0007669"/>
    <property type="project" value="UniProtKB-EC"/>
</dbReference>
<keyword evidence="2 11" id="KW-0820">tRNA-binding</keyword>
<evidence type="ECO:0000256" key="11">
    <source>
        <dbReference type="HAMAP-Rule" id="MF_00036"/>
    </source>
</evidence>
<gene>
    <name evidence="11 13" type="primary">alaS</name>
    <name evidence="13" type="ORF">NBH00_14300</name>
</gene>
<evidence type="ECO:0000256" key="7">
    <source>
        <dbReference type="ARBA" id="ARBA00022917"/>
    </source>
</evidence>
<dbReference type="Pfam" id="PF07973">
    <property type="entry name" value="tRNA_SAD"/>
    <property type="match status" value="1"/>
</dbReference>
<dbReference type="InterPro" id="IPR018164">
    <property type="entry name" value="Ala-tRNA-synth_IIc_N"/>
</dbReference>
<feature type="binding site" evidence="11">
    <location>
        <position position="551"/>
    </location>
    <ligand>
        <name>Zn(2+)</name>
        <dbReference type="ChEBI" id="CHEBI:29105"/>
    </ligand>
</feature>
<keyword evidence="14" id="KW-1185">Reference proteome</keyword>
<feature type="binding site" evidence="11">
    <location>
        <position position="555"/>
    </location>
    <ligand>
        <name>Zn(2+)</name>
        <dbReference type="ChEBI" id="CHEBI:29105"/>
    </ligand>
</feature>
<evidence type="ECO:0000256" key="10">
    <source>
        <dbReference type="ARBA" id="ARBA00048300"/>
    </source>
</evidence>
<dbReference type="Gene3D" id="3.30.54.20">
    <property type="match status" value="1"/>
</dbReference>
<comment type="subcellular location">
    <subcellularLocation>
        <location evidence="11">Cytoplasm</location>
    </subcellularLocation>
</comment>
<dbReference type="Gene3D" id="2.40.30.130">
    <property type="match status" value="1"/>
</dbReference>
<keyword evidence="11" id="KW-0479">Metal-binding</keyword>
<evidence type="ECO:0000256" key="9">
    <source>
        <dbReference type="ARBA" id="ARBA00024779"/>
    </source>
</evidence>
<dbReference type="Proteomes" id="UP001056035">
    <property type="component" value="Chromosome"/>
</dbReference>
<keyword evidence="5 11" id="KW-0067">ATP-binding</keyword>
<dbReference type="SUPFAM" id="SSF50447">
    <property type="entry name" value="Translation proteins"/>
    <property type="match status" value="1"/>
</dbReference>
<keyword evidence="6 11" id="KW-0694">RNA-binding</keyword>
<evidence type="ECO:0000256" key="2">
    <source>
        <dbReference type="ARBA" id="ARBA00022555"/>
    </source>
</evidence>
<feature type="domain" description="Alanyl-transfer RNA synthetases family profile" evidence="12">
    <location>
        <begin position="1"/>
        <end position="698"/>
    </location>
</feature>
<dbReference type="InterPro" id="IPR002318">
    <property type="entry name" value="Ala-tRNA-lgiase_IIc"/>
</dbReference>
<keyword evidence="4 11" id="KW-0547">Nucleotide-binding</keyword>
<dbReference type="PROSITE" id="PS50860">
    <property type="entry name" value="AA_TRNA_LIGASE_II_ALA"/>
    <property type="match status" value="1"/>
</dbReference>
<dbReference type="RefSeq" id="WP_254569270.1">
    <property type="nucleotide sequence ID" value="NZ_CP098502.1"/>
</dbReference>
<evidence type="ECO:0000256" key="8">
    <source>
        <dbReference type="ARBA" id="ARBA00023146"/>
    </source>
</evidence>
<dbReference type="Gene3D" id="3.30.930.10">
    <property type="entry name" value="Bira Bifunctional Protein, Domain 2"/>
    <property type="match status" value="1"/>
</dbReference>